<proteinExistence type="inferred from homology"/>
<dbReference type="Pfam" id="PF08327">
    <property type="entry name" value="AHSA1"/>
    <property type="match status" value="1"/>
</dbReference>
<evidence type="ECO:0000256" key="1">
    <source>
        <dbReference type="ARBA" id="ARBA00006817"/>
    </source>
</evidence>
<accession>A0ABW5H290</accession>
<comment type="similarity">
    <text evidence="1">Belongs to the AHA1 family.</text>
</comment>
<reference evidence="4" key="1">
    <citation type="journal article" date="2019" name="Int. J. Syst. Evol. Microbiol.">
        <title>The Global Catalogue of Microorganisms (GCM) 10K type strain sequencing project: providing services to taxonomists for standard genome sequencing and annotation.</title>
        <authorList>
            <consortium name="The Broad Institute Genomics Platform"/>
            <consortium name="The Broad Institute Genome Sequencing Center for Infectious Disease"/>
            <person name="Wu L."/>
            <person name="Ma J."/>
        </authorList>
    </citation>
    <scope>NUCLEOTIDE SEQUENCE [LARGE SCALE GENOMIC DNA]</scope>
    <source>
        <strain evidence="4">CGMCC 4.7641</strain>
    </source>
</reference>
<dbReference type="SUPFAM" id="SSF55961">
    <property type="entry name" value="Bet v1-like"/>
    <property type="match status" value="1"/>
</dbReference>
<feature type="domain" description="Activator of Hsp90 ATPase homologue 1/2-like C-terminal" evidence="2">
    <location>
        <begin position="14"/>
        <end position="128"/>
    </location>
</feature>
<dbReference type="InterPro" id="IPR023393">
    <property type="entry name" value="START-like_dom_sf"/>
</dbReference>
<evidence type="ECO:0000313" key="3">
    <source>
        <dbReference type="EMBL" id="MFD2467377.1"/>
    </source>
</evidence>
<name>A0ABW5H290_9PSEU</name>
<organism evidence="3 4">
    <name type="scientific">Amycolatopsis silviterrae</name>
    <dbReference type="NCBI Taxonomy" id="1656914"/>
    <lineage>
        <taxon>Bacteria</taxon>
        <taxon>Bacillati</taxon>
        <taxon>Actinomycetota</taxon>
        <taxon>Actinomycetes</taxon>
        <taxon>Pseudonocardiales</taxon>
        <taxon>Pseudonocardiaceae</taxon>
        <taxon>Amycolatopsis</taxon>
    </lineage>
</organism>
<dbReference type="Gene3D" id="3.30.530.20">
    <property type="match status" value="1"/>
</dbReference>
<evidence type="ECO:0000259" key="2">
    <source>
        <dbReference type="Pfam" id="PF08327"/>
    </source>
</evidence>
<dbReference type="CDD" id="cd07814">
    <property type="entry name" value="SRPBCC_CalC_Aha1-like"/>
    <property type="match status" value="1"/>
</dbReference>
<dbReference type="InterPro" id="IPR013538">
    <property type="entry name" value="ASHA1/2-like_C"/>
</dbReference>
<gene>
    <name evidence="3" type="ORF">ACFSVL_08245</name>
</gene>
<comment type="caution">
    <text evidence="3">The sequence shown here is derived from an EMBL/GenBank/DDBJ whole genome shotgun (WGS) entry which is preliminary data.</text>
</comment>
<keyword evidence="4" id="KW-1185">Reference proteome</keyword>
<evidence type="ECO:0000313" key="4">
    <source>
        <dbReference type="Proteomes" id="UP001597483"/>
    </source>
</evidence>
<dbReference type="Proteomes" id="UP001597483">
    <property type="component" value="Unassembled WGS sequence"/>
</dbReference>
<dbReference type="EMBL" id="JBHUKS010000005">
    <property type="protein sequence ID" value="MFD2467377.1"/>
    <property type="molecule type" value="Genomic_DNA"/>
</dbReference>
<protein>
    <submittedName>
        <fullName evidence="3">SRPBCC domain-containing protein</fullName>
    </submittedName>
</protein>
<sequence>MTTDFTTGFTADRSPDEVFAAITDVRAWFSETVTGASAQVGDVFSFTDKAITSGRIRVTGLVPGRRVAWHVEDSDDEWDGTAMTFDIARGEGGTTLRFTHHGLTPASTCYQLCVRGWTACVNTSLHALITTGTGRPFPASVAP</sequence>
<dbReference type="RefSeq" id="WP_378302049.1">
    <property type="nucleotide sequence ID" value="NZ_JBHUKS010000005.1"/>
</dbReference>